<comment type="catalytic activity">
    <reaction evidence="16 17 18">
        <text>UDP-N-acetyl-alpha-D-muramoyl-L-alanine + D-glutamate + ATP = UDP-N-acetyl-alpha-D-muramoyl-L-alanyl-D-glutamate + ADP + phosphate + H(+)</text>
        <dbReference type="Rhea" id="RHEA:16429"/>
        <dbReference type="ChEBI" id="CHEBI:15378"/>
        <dbReference type="ChEBI" id="CHEBI:29986"/>
        <dbReference type="ChEBI" id="CHEBI:30616"/>
        <dbReference type="ChEBI" id="CHEBI:43474"/>
        <dbReference type="ChEBI" id="CHEBI:83898"/>
        <dbReference type="ChEBI" id="CHEBI:83900"/>
        <dbReference type="ChEBI" id="CHEBI:456216"/>
        <dbReference type="EC" id="6.3.2.9"/>
    </reaction>
</comment>
<dbReference type="InterPro" id="IPR005762">
    <property type="entry name" value="MurD"/>
</dbReference>
<accession>A0ABS2SPW3</accession>
<dbReference type="InterPro" id="IPR013221">
    <property type="entry name" value="Mur_ligase_cen"/>
</dbReference>
<evidence type="ECO:0000256" key="6">
    <source>
        <dbReference type="ARBA" id="ARBA00015655"/>
    </source>
</evidence>
<evidence type="ECO:0000256" key="11">
    <source>
        <dbReference type="ARBA" id="ARBA00022960"/>
    </source>
</evidence>
<evidence type="ECO:0000256" key="7">
    <source>
        <dbReference type="ARBA" id="ARBA00022490"/>
    </source>
</evidence>
<dbReference type="SUPFAM" id="SSF51984">
    <property type="entry name" value="MurCD N-terminal domain"/>
    <property type="match status" value="1"/>
</dbReference>
<sequence length="451" mass="49183">MKQLTEFHQKKILILGLAKSGVAAATMMHRLGASVTVNDSKERSENDEASQLEALGIRVVAGGHPLYLLEEIDLLIKNPGIPYQNVLVKEATSRGIPVWTEVELAYRISEAEMIAITGSNGKTTTTTLIVEMLENSKRKPLVAGNIGTVATDVAKVATANDVIVVELSSFQLMGTEAFRPKIAVWLNIFDAHLDYHGTRDDYVAAKAKIMQNLSKDETLVYNADDVTVAEAAKHTDAKLVPFSTKEKLTNGAYLDQGKIYFQEEVIIELNEVVLPGAHNVENMLAAVAAVKLAGGTNKQIQHVLKTFKGVKHRLQFVGEWQNRLIYNDSKATNILATKAALSAFTKPIVLIAGGLDRGNEFDELLPDFSHVEVLVAFGQTREKLVSLGEKAGVTIIEADNVEDATKKALAGSTEGQVILLSPACASWDQYRSFEVRGDAFLETVQRATKIK</sequence>
<reference evidence="21" key="1">
    <citation type="submission" date="2021-01" db="EMBL/GenBank/DDBJ databases">
        <title>Genomic Encyclopedia of Type Strains, Phase IV (KMG-IV): sequencing the most valuable type-strain genomes for metagenomic binning, comparative biology and taxonomic classification.</title>
        <authorList>
            <person name="Goeker M."/>
        </authorList>
    </citation>
    <scope>NUCLEOTIDE SEQUENCE</scope>
    <source>
        <strain evidence="21">DSM 21943</strain>
    </source>
</reference>
<keyword evidence="10 17" id="KW-0067">ATP-binding</keyword>
<keyword evidence="11 17" id="KW-0133">Cell shape</keyword>
<feature type="binding site" evidence="17">
    <location>
        <begin position="118"/>
        <end position="124"/>
    </location>
    <ligand>
        <name>ATP</name>
        <dbReference type="ChEBI" id="CHEBI:30616"/>
    </ligand>
</feature>
<evidence type="ECO:0000256" key="10">
    <source>
        <dbReference type="ARBA" id="ARBA00022840"/>
    </source>
</evidence>
<keyword evidence="7 17" id="KW-0963">Cytoplasm</keyword>
<keyword evidence="17 18" id="KW-0131">Cell cycle</keyword>
<evidence type="ECO:0000313" key="21">
    <source>
        <dbReference type="EMBL" id="MBM7837557.1"/>
    </source>
</evidence>
<evidence type="ECO:0000256" key="18">
    <source>
        <dbReference type="RuleBase" id="RU003664"/>
    </source>
</evidence>
<evidence type="ECO:0000256" key="13">
    <source>
        <dbReference type="ARBA" id="ARBA00023316"/>
    </source>
</evidence>
<feature type="domain" description="Mur ligase central" evidence="20">
    <location>
        <begin position="116"/>
        <end position="290"/>
    </location>
</feature>
<name>A0ABS2SPW3_9BACI</name>
<evidence type="ECO:0000256" key="8">
    <source>
        <dbReference type="ARBA" id="ARBA00022598"/>
    </source>
</evidence>
<dbReference type="PANTHER" id="PTHR43692:SF1">
    <property type="entry name" value="UDP-N-ACETYLMURAMOYLALANINE--D-GLUTAMATE LIGASE"/>
    <property type="match status" value="1"/>
</dbReference>
<dbReference type="RefSeq" id="WP_204464558.1">
    <property type="nucleotide sequence ID" value="NZ_JAFBCV010000002.1"/>
</dbReference>
<keyword evidence="12 17" id="KW-0573">Peptidoglycan synthesis</keyword>
<dbReference type="EMBL" id="JAFBCV010000002">
    <property type="protein sequence ID" value="MBM7837557.1"/>
    <property type="molecule type" value="Genomic_DNA"/>
</dbReference>
<dbReference type="GO" id="GO:0008764">
    <property type="term" value="F:UDP-N-acetylmuramoylalanine-D-glutamate ligase activity"/>
    <property type="evidence" value="ECO:0007669"/>
    <property type="project" value="UniProtKB-EC"/>
</dbReference>
<keyword evidence="8 17" id="KW-0436">Ligase</keyword>
<keyword evidence="9 17" id="KW-0547">Nucleotide-binding</keyword>
<dbReference type="PANTHER" id="PTHR43692">
    <property type="entry name" value="UDP-N-ACETYLMURAMOYLALANINE--D-GLUTAMATE LIGASE"/>
    <property type="match status" value="1"/>
</dbReference>
<dbReference type="InterPro" id="IPR004101">
    <property type="entry name" value="Mur_ligase_C"/>
</dbReference>
<feature type="domain" description="Mur ligase C-terminal" evidence="19">
    <location>
        <begin position="312"/>
        <end position="424"/>
    </location>
</feature>
<protein>
    <recommendedName>
        <fullName evidence="6 17">UDP-N-acetylmuramoylalanine--D-glutamate ligase</fullName>
        <ecNumber evidence="5 17">6.3.2.9</ecNumber>
    </recommendedName>
    <alternativeName>
        <fullName evidence="15 17">D-glutamic acid-adding enzyme</fullName>
    </alternativeName>
    <alternativeName>
        <fullName evidence="14 17">UDP-N-acetylmuramoyl-L-alanyl-D-glutamate synthetase</fullName>
    </alternativeName>
</protein>
<keyword evidence="22" id="KW-1185">Reference proteome</keyword>
<evidence type="ECO:0000256" key="15">
    <source>
        <dbReference type="ARBA" id="ARBA00032324"/>
    </source>
</evidence>
<dbReference type="InterPro" id="IPR036565">
    <property type="entry name" value="Mur-like_cat_sf"/>
</dbReference>
<evidence type="ECO:0000256" key="14">
    <source>
        <dbReference type="ARBA" id="ARBA00030398"/>
    </source>
</evidence>
<dbReference type="EC" id="6.3.2.9" evidence="5 17"/>
<dbReference type="NCBIfam" id="TIGR01087">
    <property type="entry name" value="murD"/>
    <property type="match status" value="1"/>
</dbReference>
<proteinExistence type="inferred from homology"/>
<dbReference type="InterPro" id="IPR036615">
    <property type="entry name" value="Mur_ligase_C_dom_sf"/>
</dbReference>
<evidence type="ECO:0000256" key="17">
    <source>
        <dbReference type="HAMAP-Rule" id="MF_00639"/>
    </source>
</evidence>
<evidence type="ECO:0000256" key="9">
    <source>
        <dbReference type="ARBA" id="ARBA00022741"/>
    </source>
</evidence>
<organism evidence="21 22">
    <name type="scientific">Shouchella xiaoxiensis</name>
    <dbReference type="NCBI Taxonomy" id="766895"/>
    <lineage>
        <taxon>Bacteria</taxon>
        <taxon>Bacillati</taxon>
        <taxon>Bacillota</taxon>
        <taxon>Bacilli</taxon>
        <taxon>Bacillales</taxon>
        <taxon>Bacillaceae</taxon>
        <taxon>Shouchella</taxon>
    </lineage>
</organism>
<evidence type="ECO:0000256" key="2">
    <source>
        <dbReference type="ARBA" id="ARBA00004496"/>
    </source>
</evidence>
<dbReference type="Gene3D" id="3.90.190.20">
    <property type="entry name" value="Mur ligase, C-terminal domain"/>
    <property type="match status" value="1"/>
</dbReference>
<evidence type="ECO:0000259" key="20">
    <source>
        <dbReference type="Pfam" id="PF08245"/>
    </source>
</evidence>
<dbReference type="Gene3D" id="3.40.50.720">
    <property type="entry name" value="NAD(P)-binding Rossmann-like Domain"/>
    <property type="match status" value="1"/>
</dbReference>
<gene>
    <name evidence="17" type="primary">murD</name>
    <name evidence="21" type="ORF">JOC54_000788</name>
</gene>
<comment type="subcellular location">
    <subcellularLocation>
        <location evidence="2 17 18">Cytoplasm</location>
    </subcellularLocation>
</comment>
<dbReference type="Proteomes" id="UP001179280">
    <property type="component" value="Unassembled WGS sequence"/>
</dbReference>
<keyword evidence="17 18" id="KW-0132">Cell division</keyword>
<comment type="caution">
    <text evidence="21">The sequence shown here is derived from an EMBL/GenBank/DDBJ whole genome shotgun (WGS) entry which is preliminary data.</text>
</comment>
<evidence type="ECO:0000256" key="16">
    <source>
        <dbReference type="ARBA" id="ARBA00047632"/>
    </source>
</evidence>
<dbReference type="SUPFAM" id="SSF53244">
    <property type="entry name" value="MurD-like peptide ligases, peptide-binding domain"/>
    <property type="match status" value="1"/>
</dbReference>
<evidence type="ECO:0000256" key="12">
    <source>
        <dbReference type="ARBA" id="ARBA00022984"/>
    </source>
</evidence>
<dbReference type="Pfam" id="PF02875">
    <property type="entry name" value="Mur_ligase_C"/>
    <property type="match status" value="1"/>
</dbReference>
<evidence type="ECO:0000256" key="4">
    <source>
        <dbReference type="ARBA" id="ARBA00010416"/>
    </source>
</evidence>
<dbReference type="HAMAP" id="MF_00639">
    <property type="entry name" value="MurD"/>
    <property type="match status" value="1"/>
</dbReference>
<comment type="pathway">
    <text evidence="3 17 18">Cell wall biogenesis; peptidoglycan biosynthesis.</text>
</comment>
<dbReference type="SUPFAM" id="SSF53623">
    <property type="entry name" value="MurD-like peptide ligases, catalytic domain"/>
    <property type="match status" value="1"/>
</dbReference>
<comment type="function">
    <text evidence="1 17 18">Cell wall formation. Catalyzes the addition of glutamate to the nucleotide precursor UDP-N-acetylmuramoyl-L-alanine (UMA).</text>
</comment>
<evidence type="ECO:0000259" key="19">
    <source>
        <dbReference type="Pfam" id="PF02875"/>
    </source>
</evidence>
<dbReference type="Gene3D" id="3.40.1190.10">
    <property type="entry name" value="Mur-like, catalytic domain"/>
    <property type="match status" value="1"/>
</dbReference>
<dbReference type="Pfam" id="PF08245">
    <property type="entry name" value="Mur_ligase_M"/>
    <property type="match status" value="1"/>
</dbReference>
<evidence type="ECO:0000256" key="3">
    <source>
        <dbReference type="ARBA" id="ARBA00004752"/>
    </source>
</evidence>
<keyword evidence="13 17" id="KW-0961">Cell wall biogenesis/degradation</keyword>
<evidence type="ECO:0000313" key="22">
    <source>
        <dbReference type="Proteomes" id="UP001179280"/>
    </source>
</evidence>
<dbReference type="Pfam" id="PF21799">
    <property type="entry name" value="MurD-like_N"/>
    <property type="match status" value="1"/>
</dbReference>
<evidence type="ECO:0000256" key="5">
    <source>
        <dbReference type="ARBA" id="ARBA00012212"/>
    </source>
</evidence>
<evidence type="ECO:0000256" key="1">
    <source>
        <dbReference type="ARBA" id="ARBA00002734"/>
    </source>
</evidence>
<comment type="similarity">
    <text evidence="4 17">Belongs to the MurCDEF family.</text>
</comment>